<keyword evidence="1" id="KW-0472">Membrane</keyword>
<accession>A0ABN9SM18</accession>
<keyword evidence="1" id="KW-0812">Transmembrane</keyword>
<evidence type="ECO:0000313" key="2">
    <source>
        <dbReference type="EMBL" id="CAK0832880.1"/>
    </source>
</evidence>
<keyword evidence="1" id="KW-1133">Transmembrane helix</keyword>
<feature type="transmembrane region" description="Helical" evidence="1">
    <location>
        <begin position="107"/>
        <end position="129"/>
    </location>
</feature>
<protein>
    <submittedName>
        <fullName evidence="2">Uncharacterized protein</fullName>
    </submittedName>
</protein>
<dbReference type="EMBL" id="CAUYUJ010011914">
    <property type="protein sequence ID" value="CAK0832880.1"/>
    <property type="molecule type" value="Genomic_DNA"/>
</dbReference>
<keyword evidence="3" id="KW-1185">Reference proteome</keyword>
<comment type="caution">
    <text evidence="2">The sequence shown here is derived from an EMBL/GenBank/DDBJ whole genome shotgun (WGS) entry which is preliminary data.</text>
</comment>
<evidence type="ECO:0000313" key="3">
    <source>
        <dbReference type="Proteomes" id="UP001189429"/>
    </source>
</evidence>
<gene>
    <name evidence="2" type="ORF">PCOR1329_LOCUS30748</name>
</gene>
<dbReference type="Proteomes" id="UP001189429">
    <property type="component" value="Unassembled WGS sequence"/>
</dbReference>
<feature type="non-terminal residue" evidence="2">
    <location>
        <position position="133"/>
    </location>
</feature>
<name>A0ABN9SM18_9DINO</name>
<reference evidence="2" key="1">
    <citation type="submission" date="2023-10" db="EMBL/GenBank/DDBJ databases">
        <authorList>
            <person name="Chen Y."/>
            <person name="Shah S."/>
            <person name="Dougan E. K."/>
            <person name="Thang M."/>
            <person name="Chan C."/>
        </authorList>
    </citation>
    <scope>NUCLEOTIDE SEQUENCE [LARGE SCALE GENOMIC DNA]</scope>
</reference>
<proteinExistence type="predicted"/>
<organism evidence="2 3">
    <name type="scientific">Prorocentrum cordatum</name>
    <dbReference type="NCBI Taxonomy" id="2364126"/>
    <lineage>
        <taxon>Eukaryota</taxon>
        <taxon>Sar</taxon>
        <taxon>Alveolata</taxon>
        <taxon>Dinophyceae</taxon>
        <taxon>Prorocentrales</taxon>
        <taxon>Prorocentraceae</taxon>
        <taxon>Prorocentrum</taxon>
    </lineage>
</organism>
<evidence type="ECO:0000256" key="1">
    <source>
        <dbReference type="SAM" id="Phobius"/>
    </source>
</evidence>
<sequence length="133" mass="13973">MSASVGMLGAGGAAAAGTAAVAGSWLFDYNRANFQFDQGQRWGRFTAARGFANAQVSQYREDIIGITSVTQSKMDAWTTVSTLFLCVCAALSDAGRIGMHGAAPPGWLCALYSGNVFTSVMYCGLALWLSMHG</sequence>